<name>A0AA88CS81_FICCA</name>
<protein>
    <recommendedName>
        <fullName evidence="1">F-box associated beta-propeller type 1 domain-containing protein</fullName>
    </recommendedName>
</protein>
<evidence type="ECO:0000259" key="1">
    <source>
        <dbReference type="Pfam" id="PF07734"/>
    </source>
</evidence>
<gene>
    <name evidence="2" type="ORF">TIFTF001_046208</name>
</gene>
<dbReference type="EMBL" id="BTGU01004503">
    <property type="protein sequence ID" value="GMN28151.1"/>
    <property type="molecule type" value="Genomic_DNA"/>
</dbReference>
<comment type="caution">
    <text evidence="2">The sequence shown here is derived from an EMBL/GenBank/DDBJ whole genome shotgun (WGS) entry which is preliminary data.</text>
</comment>
<dbReference type="InterPro" id="IPR006527">
    <property type="entry name" value="F-box-assoc_dom_typ1"/>
</dbReference>
<dbReference type="InterPro" id="IPR050796">
    <property type="entry name" value="SCF_F-box_component"/>
</dbReference>
<dbReference type="PANTHER" id="PTHR31672">
    <property type="entry name" value="BNACNNG10540D PROTEIN"/>
    <property type="match status" value="1"/>
</dbReference>
<dbReference type="Pfam" id="PF07734">
    <property type="entry name" value="FBA_1"/>
    <property type="match status" value="1"/>
</dbReference>
<evidence type="ECO:0000313" key="2">
    <source>
        <dbReference type="EMBL" id="GMN28151.1"/>
    </source>
</evidence>
<reference evidence="2" key="1">
    <citation type="submission" date="2023-07" db="EMBL/GenBank/DDBJ databases">
        <title>draft genome sequence of fig (Ficus carica).</title>
        <authorList>
            <person name="Takahashi T."/>
            <person name="Nishimura K."/>
        </authorList>
    </citation>
    <scope>NUCLEOTIDE SEQUENCE</scope>
</reference>
<organism evidence="2 3">
    <name type="scientific">Ficus carica</name>
    <name type="common">Common fig</name>
    <dbReference type="NCBI Taxonomy" id="3494"/>
    <lineage>
        <taxon>Eukaryota</taxon>
        <taxon>Viridiplantae</taxon>
        <taxon>Streptophyta</taxon>
        <taxon>Embryophyta</taxon>
        <taxon>Tracheophyta</taxon>
        <taxon>Spermatophyta</taxon>
        <taxon>Magnoliopsida</taxon>
        <taxon>eudicotyledons</taxon>
        <taxon>Gunneridae</taxon>
        <taxon>Pentapetalae</taxon>
        <taxon>rosids</taxon>
        <taxon>fabids</taxon>
        <taxon>Rosales</taxon>
        <taxon>Moraceae</taxon>
        <taxon>Ficeae</taxon>
        <taxon>Ficus</taxon>
    </lineage>
</organism>
<sequence length="371" mass="42317">MNIVAGLHTRNLHFFDVIHPVPNSLLVEPDEEDGLGFDLKEYCRCHRKVGQNYGDNCHIDLNTILKIPLRNADQVVINDDRGDFKIRSKRKPTCIKLRPKDHKYNIVNSCHGLLCLSELLRNDPLAVSNPVTGEFVNLPPTFNDPHDRDIINCGLGFSPKTNQYKVIRVLPRGVQFVSLEDLACFNGAFPTNCGTIAEVHTLGTDSWRRVVNAPYSRYKLAFPTYLNGALYCFCINDRESDCIISFNFDEEQFKPVPLPLPYLVAYTKNHLSSWKSLTLNGLNSWYEVIAYTPSFISLKDILVGYGAKVHNVNSRCEKIKLPGETKAFALERTDMVCLDDEACKDEVYFWAKHFWSDATRTRCARTKFMPN</sequence>
<dbReference type="AlphaFoldDB" id="A0AA88CS81"/>
<dbReference type="PANTHER" id="PTHR31672:SF13">
    <property type="entry name" value="F-BOX PROTEIN CPR30-LIKE"/>
    <property type="match status" value="1"/>
</dbReference>
<dbReference type="Proteomes" id="UP001187192">
    <property type="component" value="Unassembled WGS sequence"/>
</dbReference>
<accession>A0AA88CS81</accession>
<evidence type="ECO:0000313" key="3">
    <source>
        <dbReference type="Proteomes" id="UP001187192"/>
    </source>
</evidence>
<keyword evidence="3" id="KW-1185">Reference proteome</keyword>
<feature type="domain" description="F-box associated beta-propeller type 1" evidence="1">
    <location>
        <begin position="80"/>
        <end position="275"/>
    </location>
</feature>
<dbReference type="InterPro" id="IPR017451">
    <property type="entry name" value="F-box-assoc_interact_dom"/>
</dbReference>
<proteinExistence type="predicted"/>
<dbReference type="NCBIfam" id="TIGR01640">
    <property type="entry name" value="F_box_assoc_1"/>
    <property type="match status" value="1"/>
</dbReference>